<dbReference type="EMBL" id="JAAAUY010000187">
    <property type="protein sequence ID" value="KAF9333690.1"/>
    <property type="molecule type" value="Genomic_DNA"/>
</dbReference>
<proteinExistence type="predicted"/>
<evidence type="ECO:0000313" key="4">
    <source>
        <dbReference type="Proteomes" id="UP000696485"/>
    </source>
</evidence>
<dbReference type="InterPro" id="IPR048958">
    <property type="entry name" value="Polysacc_lyase_14"/>
</dbReference>
<comment type="caution">
    <text evidence="3">The sequence shown here is derived from an EMBL/GenBank/DDBJ whole genome shotgun (WGS) entry which is preliminary data.</text>
</comment>
<reference evidence="3" key="1">
    <citation type="journal article" date="2020" name="Fungal Divers.">
        <title>Resolving the Mortierellaceae phylogeny through synthesis of multi-gene phylogenetics and phylogenomics.</title>
        <authorList>
            <person name="Vandepol N."/>
            <person name="Liber J."/>
            <person name="Desiro A."/>
            <person name="Na H."/>
            <person name="Kennedy M."/>
            <person name="Barry K."/>
            <person name="Grigoriev I.V."/>
            <person name="Miller A.N."/>
            <person name="O'Donnell K."/>
            <person name="Stajich J.E."/>
            <person name="Bonito G."/>
        </authorList>
    </citation>
    <scope>NUCLEOTIDE SEQUENCE</scope>
    <source>
        <strain evidence="3">NVP1</strain>
    </source>
</reference>
<dbReference type="AlphaFoldDB" id="A0A9P5SMI6"/>
<keyword evidence="4" id="KW-1185">Reference proteome</keyword>
<dbReference type="PANTHER" id="PTHR40124">
    <property type="match status" value="1"/>
</dbReference>
<evidence type="ECO:0000313" key="3">
    <source>
        <dbReference type="EMBL" id="KAF9333690.1"/>
    </source>
</evidence>
<dbReference type="Pfam" id="PF21294">
    <property type="entry name" value="Polysacc_lyase_14"/>
    <property type="match status" value="1"/>
</dbReference>
<feature type="signal peptide" evidence="1">
    <location>
        <begin position="1"/>
        <end position="33"/>
    </location>
</feature>
<evidence type="ECO:0000256" key="1">
    <source>
        <dbReference type="SAM" id="SignalP"/>
    </source>
</evidence>
<accession>A0A9P5SMI6</accession>
<dbReference type="Proteomes" id="UP000696485">
    <property type="component" value="Unassembled WGS sequence"/>
</dbReference>
<sequence length="379" mass="40717">MVLLHKLCYPTSHINRLATLLVLLCSNQTSVLAVNPLTREQIYARGGFVKNWVAPMPSSPVAAAGSANNTNINNSGEKFLVQNWATTFHSIQIGGNDISFVNDPFQAPFSRTTTSDASEVASPQQEIDQVLQLVYPKGSYAPSIGPITGGTHFYATPFGDKTPFSKMMVSYDVAFPSGFNWGLGGKLPGAYGGTAYGGCSGGVQATGTNCFTMRLMWRPNGVAEAYAYVPVDARSEFCKNPAVICNDLYGKSIGRGQIYFQPGTWTRLDMVMEMNEPAGACNGTLQVYQNGNLVVSMNDIPYRTTGMVGFQGLMFSSFFGGSDPSYATPVDTRVFFRNVQMSVGPPAKLYEGSGNGAATHSKPIAGMLLMATISIFSLY</sequence>
<name>A0A9P5SMI6_9FUNG</name>
<gene>
    <name evidence="3" type="ORF">BG006_003264</name>
</gene>
<dbReference type="Gene3D" id="2.60.120.200">
    <property type="match status" value="1"/>
</dbReference>
<feature type="chain" id="PRO_5040332150" description="Polysaccharide lyase 14 domain-containing protein" evidence="1">
    <location>
        <begin position="34"/>
        <end position="379"/>
    </location>
</feature>
<keyword evidence="1" id="KW-0732">Signal</keyword>
<organism evidence="3 4">
    <name type="scientific">Podila minutissima</name>
    <dbReference type="NCBI Taxonomy" id="64525"/>
    <lineage>
        <taxon>Eukaryota</taxon>
        <taxon>Fungi</taxon>
        <taxon>Fungi incertae sedis</taxon>
        <taxon>Mucoromycota</taxon>
        <taxon>Mortierellomycotina</taxon>
        <taxon>Mortierellomycetes</taxon>
        <taxon>Mortierellales</taxon>
        <taxon>Mortierellaceae</taxon>
        <taxon>Podila</taxon>
    </lineage>
</organism>
<evidence type="ECO:0000259" key="2">
    <source>
        <dbReference type="Pfam" id="PF21294"/>
    </source>
</evidence>
<protein>
    <recommendedName>
        <fullName evidence="2">Polysaccharide lyase 14 domain-containing protein</fullName>
    </recommendedName>
</protein>
<feature type="domain" description="Polysaccharide lyase 14" evidence="2">
    <location>
        <begin position="126"/>
        <end position="339"/>
    </location>
</feature>
<dbReference type="PANTHER" id="PTHR40124:SF1">
    <property type="entry name" value="DISAGGREGATASE RELATED REPEAT PROTEIN"/>
    <property type="match status" value="1"/>
</dbReference>